<dbReference type="PROSITE" id="PS00198">
    <property type="entry name" value="4FE4S_FER_1"/>
    <property type="match status" value="1"/>
</dbReference>
<comment type="caution">
    <text evidence="15">The sequence shown here is derived from an EMBL/GenBank/DDBJ whole genome shotgun (WGS) entry which is preliminary data.</text>
</comment>
<dbReference type="SUPFAM" id="SSF54292">
    <property type="entry name" value="2Fe-2S ferredoxin-like"/>
    <property type="match status" value="1"/>
</dbReference>
<dbReference type="Pfam" id="PF13085">
    <property type="entry name" value="Fer2_3"/>
    <property type="match status" value="1"/>
</dbReference>
<keyword evidence="8" id="KW-0479">Metal-binding</keyword>
<evidence type="ECO:0000256" key="4">
    <source>
        <dbReference type="ARBA" id="ARBA00012792"/>
    </source>
</evidence>
<name>A0A7W9STS6_ARMRO</name>
<dbReference type="PROSITE" id="PS51379">
    <property type="entry name" value="4FE4S_FER_2"/>
    <property type="match status" value="1"/>
</dbReference>
<evidence type="ECO:0000256" key="13">
    <source>
        <dbReference type="ARBA" id="ARBA00034078"/>
    </source>
</evidence>
<evidence type="ECO:0000313" key="15">
    <source>
        <dbReference type="EMBL" id="MBB6052074.1"/>
    </source>
</evidence>
<dbReference type="GO" id="GO:0008177">
    <property type="term" value="F:succinate dehydrogenase (quinone) activity"/>
    <property type="evidence" value="ECO:0007669"/>
    <property type="project" value="UniProtKB-EC"/>
</dbReference>
<keyword evidence="9 15" id="KW-0560">Oxidoreductase</keyword>
<feature type="domain" description="4Fe-4S ferredoxin-type" evidence="14">
    <location>
        <begin position="151"/>
        <end position="179"/>
    </location>
</feature>
<dbReference type="Pfam" id="PF13183">
    <property type="entry name" value="Fer4_8"/>
    <property type="match status" value="1"/>
</dbReference>
<dbReference type="InterPro" id="IPR017896">
    <property type="entry name" value="4Fe4S_Fe-S-bd"/>
</dbReference>
<evidence type="ECO:0000256" key="2">
    <source>
        <dbReference type="ARBA" id="ARBA00001966"/>
    </source>
</evidence>
<dbReference type="GO" id="GO:0051538">
    <property type="term" value="F:3 iron, 4 sulfur cluster binding"/>
    <property type="evidence" value="ECO:0007669"/>
    <property type="project" value="UniProtKB-KW"/>
</dbReference>
<dbReference type="GO" id="GO:0051537">
    <property type="term" value="F:2 iron, 2 sulfur cluster binding"/>
    <property type="evidence" value="ECO:0007669"/>
    <property type="project" value="UniProtKB-KW"/>
</dbReference>
<protein>
    <recommendedName>
        <fullName evidence="4">succinate dehydrogenase</fullName>
        <ecNumber evidence="4">1.3.5.1</ecNumber>
    </recommendedName>
</protein>
<evidence type="ECO:0000256" key="8">
    <source>
        <dbReference type="ARBA" id="ARBA00022723"/>
    </source>
</evidence>
<dbReference type="NCBIfam" id="TIGR00384">
    <property type="entry name" value="dhsB"/>
    <property type="match status" value="1"/>
</dbReference>
<organism evidence="15 16">
    <name type="scientific">Armatimonas rosea</name>
    <dbReference type="NCBI Taxonomy" id="685828"/>
    <lineage>
        <taxon>Bacteria</taxon>
        <taxon>Bacillati</taxon>
        <taxon>Armatimonadota</taxon>
        <taxon>Armatimonadia</taxon>
        <taxon>Armatimonadales</taxon>
        <taxon>Armatimonadaceae</taxon>
        <taxon>Armatimonas</taxon>
    </lineage>
</organism>
<proteinExistence type="inferred from homology"/>
<evidence type="ECO:0000256" key="10">
    <source>
        <dbReference type="ARBA" id="ARBA00023004"/>
    </source>
</evidence>
<dbReference type="SUPFAM" id="SSF46548">
    <property type="entry name" value="alpha-helical ferredoxin"/>
    <property type="match status" value="1"/>
</dbReference>
<comment type="similarity">
    <text evidence="3">Belongs to the succinate dehydrogenase/fumarate reductase iron-sulfur protein family.</text>
</comment>
<dbReference type="GO" id="GO:0009055">
    <property type="term" value="F:electron transfer activity"/>
    <property type="evidence" value="ECO:0007669"/>
    <property type="project" value="InterPro"/>
</dbReference>
<dbReference type="GO" id="GO:0046872">
    <property type="term" value="F:metal ion binding"/>
    <property type="evidence" value="ECO:0007669"/>
    <property type="project" value="UniProtKB-KW"/>
</dbReference>
<reference evidence="15 16" key="1">
    <citation type="submission" date="2020-08" db="EMBL/GenBank/DDBJ databases">
        <title>Genomic Encyclopedia of Type Strains, Phase IV (KMG-IV): sequencing the most valuable type-strain genomes for metagenomic binning, comparative biology and taxonomic classification.</title>
        <authorList>
            <person name="Goeker M."/>
        </authorList>
    </citation>
    <scope>NUCLEOTIDE SEQUENCE [LARGE SCALE GENOMIC DNA]</scope>
    <source>
        <strain evidence="15 16">DSM 23562</strain>
    </source>
</reference>
<sequence>MSEVTIQVTVLRQKDPDSAPYEEVFDVPYKPRMNVISVLMEIQAHPVNTKGERVAPVAWDQACLEEVCGSCTVRVNGKVKQACSALIDTVAPLTGNIRRLHLAPMSKFPTVRDLVVDRSRMFENLKKVQAWIPIDGTYDLGPGQRMSQKDQQLAYHFSQCMTCGCCVEACPQVSEKSNFIGPAAIGQVRLFNSHPTGKLNADDRLEAVSGDDGIASCGNAQNCVQVCPKEIPLTRAIAEINRDTTIYRIKKWLGK</sequence>
<dbReference type="GO" id="GO:0051539">
    <property type="term" value="F:4 iron, 4 sulfur cluster binding"/>
    <property type="evidence" value="ECO:0007669"/>
    <property type="project" value="UniProtKB-KW"/>
</dbReference>
<dbReference type="Proteomes" id="UP000520814">
    <property type="component" value="Unassembled WGS sequence"/>
</dbReference>
<evidence type="ECO:0000256" key="9">
    <source>
        <dbReference type="ARBA" id="ARBA00023002"/>
    </source>
</evidence>
<keyword evidence="16" id="KW-1185">Reference proteome</keyword>
<evidence type="ECO:0000256" key="12">
    <source>
        <dbReference type="ARBA" id="ARBA00023291"/>
    </source>
</evidence>
<dbReference type="EC" id="1.3.5.1" evidence="4"/>
<accession>A0A7W9STS6</accession>
<dbReference type="GO" id="GO:0022904">
    <property type="term" value="P:respiratory electron transport chain"/>
    <property type="evidence" value="ECO:0007669"/>
    <property type="project" value="TreeGrafter"/>
</dbReference>
<dbReference type="InterPro" id="IPR036010">
    <property type="entry name" value="2Fe-2S_ferredoxin-like_sf"/>
</dbReference>
<evidence type="ECO:0000256" key="6">
    <source>
        <dbReference type="ARBA" id="ARBA00022532"/>
    </source>
</evidence>
<keyword evidence="10" id="KW-0408">Iron</keyword>
<keyword evidence="5" id="KW-0004">4Fe-4S</keyword>
<dbReference type="InterPro" id="IPR009051">
    <property type="entry name" value="Helical_ferredxn"/>
</dbReference>
<keyword evidence="7" id="KW-0001">2Fe-2S</keyword>
<dbReference type="FunFam" id="3.10.20.30:FF:000018">
    <property type="entry name" value="Succinate dehydrogenase iron-sulfur subunit"/>
    <property type="match status" value="1"/>
</dbReference>
<dbReference type="GO" id="GO:0006099">
    <property type="term" value="P:tricarboxylic acid cycle"/>
    <property type="evidence" value="ECO:0007669"/>
    <property type="project" value="UniProtKB-KW"/>
</dbReference>
<comment type="cofactor">
    <cofactor evidence="13">
        <name>[2Fe-2S] cluster</name>
        <dbReference type="ChEBI" id="CHEBI:190135"/>
    </cofactor>
</comment>
<gene>
    <name evidence="15" type="ORF">HNQ39_003884</name>
</gene>
<comment type="cofactor">
    <cofactor evidence="1">
        <name>[3Fe-4S] cluster</name>
        <dbReference type="ChEBI" id="CHEBI:21137"/>
    </cofactor>
</comment>
<dbReference type="PANTHER" id="PTHR11921:SF29">
    <property type="entry name" value="SUCCINATE DEHYDROGENASE [UBIQUINONE] IRON-SULFUR SUBUNIT, MITOCHONDRIAL"/>
    <property type="match status" value="1"/>
</dbReference>
<dbReference type="EMBL" id="JACHGW010000003">
    <property type="protein sequence ID" value="MBB6052074.1"/>
    <property type="molecule type" value="Genomic_DNA"/>
</dbReference>
<dbReference type="NCBIfam" id="NF006391">
    <property type="entry name" value="PRK08640.1"/>
    <property type="match status" value="1"/>
</dbReference>
<dbReference type="InterPro" id="IPR012675">
    <property type="entry name" value="Beta-grasp_dom_sf"/>
</dbReference>
<keyword evidence="11" id="KW-0411">Iron-sulfur</keyword>
<evidence type="ECO:0000256" key="3">
    <source>
        <dbReference type="ARBA" id="ARBA00009433"/>
    </source>
</evidence>
<keyword evidence="6" id="KW-0816">Tricarboxylic acid cycle</keyword>
<dbReference type="InterPro" id="IPR017900">
    <property type="entry name" value="4Fe4S_Fe_S_CS"/>
</dbReference>
<dbReference type="Gene3D" id="3.10.20.30">
    <property type="match status" value="1"/>
</dbReference>
<dbReference type="Gene3D" id="1.10.1060.10">
    <property type="entry name" value="Alpha-helical ferredoxin"/>
    <property type="match status" value="1"/>
</dbReference>
<evidence type="ECO:0000256" key="11">
    <source>
        <dbReference type="ARBA" id="ARBA00023014"/>
    </source>
</evidence>
<dbReference type="AlphaFoldDB" id="A0A7W9STS6"/>
<evidence type="ECO:0000256" key="1">
    <source>
        <dbReference type="ARBA" id="ARBA00001927"/>
    </source>
</evidence>
<dbReference type="InterPro" id="IPR004489">
    <property type="entry name" value="Succ_DH/fum_Rdtase_Fe-S"/>
</dbReference>
<dbReference type="InterPro" id="IPR025192">
    <property type="entry name" value="Succ_DH/fum_Rdtase_N"/>
</dbReference>
<evidence type="ECO:0000259" key="14">
    <source>
        <dbReference type="PROSITE" id="PS51379"/>
    </source>
</evidence>
<dbReference type="PANTHER" id="PTHR11921">
    <property type="entry name" value="SUCCINATE DEHYDROGENASE IRON-SULFUR PROTEIN"/>
    <property type="match status" value="1"/>
</dbReference>
<evidence type="ECO:0000256" key="7">
    <source>
        <dbReference type="ARBA" id="ARBA00022714"/>
    </source>
</evidence>
<comment type="cofactor">
    <cofactor evidence="2">
        <name>[4Fe-4S] cluster</name>
        <dbReference type="ChEBI" id="CHEBI:49883"/>
    </cofactor>
</comment>
<dbReference type="InterPro" id="IPR050573">
    <property type="entry name" value="SDH/FRD_Iron-Sulfur"/>
</dbReference>
<dbReference type="RefSeq" id="WP_184200319.1">
    <property type="nucleotide sequence ID" value="NZ_JACHGW010000003.1"/>
</dbReference>
<keyword evidence="12" id="KW-0003">3Fe-4S</keyword>
<dbReference type="FunFam" id="1.10.1060.10:FF:000005">
    <property type="entry name" value="Succinate dehydrogenase iron-sulfur subunit"/>
    <property type="match status" value="1"/>
</dbReference>
<evidence type="ECO:0000256" key="5">
    <source>
        <dbReference type="ARBA" id="ARBA00022485"/>
    </source>
</evidence>
<evidence type="ECO:0000313" key="16">
    <source>
        <dbReference type="Proteomes" id="UP000520814"/>
    </source>
</evidence>